<accession>A0AAW0BIT9</accession>
<dbReference type="AlphaFoldDB" id="A0AAW0BIT9"/>
<dbReference type="Proteomes" id="UP001362999">
    <property type="component" value="Unassembled WGS sequence"/>
</dbReference>
<dbReference type="EMBL" id="JAWWNJ010000032">
    <property type="protein sequence ID" value="KAK7026200.1"/>
    <property type="molecule type" value="Genomic_DNA"/>
</dbReference>
<reference evidence="1 2" key="1">
    <citation type="journal article" date="2024" name="J Genomics">
        <title>Draft genome sequencing and assembly of Favolaschia claudopus CIRM-BRFM 2984 isolated from oak limbs.</title>
        <authorList>
            <person name="Navarro D."/>
            <person name="Drula E."/>
            <person name="Chaduli D."/>
            <person name="Cazenave R."/>
            <person name="Ahrendt S."/>
            <person name="Wang J."/>
            <person name="Lipzen A."/>
            <person name="Daum C."/>
            <person name="Barry K."/>
            <person name="Grigoriev I.V."/>
            <person name="Favel A."/>
            <person name="Rosso M.N."/>
            <person name="Martin F."/>
        </authorList>
    </citation>
    <scope>NUCLEOTIDE SEQUENCE [LARGE SCALE GENOMIC DNA]</scope>
    <source>
        <strain evidence="1 2">CIRM-BRFM 2984</strain>
    </source>
</reference>
<organism evidence="1 2">
    <name type="scientific">Favolaschia claudopus</name>
    <dbReference type="NCBI Taxonomy" id="2862362"/>
    <lineage>
        <taxon>Eukaryota</taxon>
        <taxon>Fungi</taxon>
        <taxon>Dikarya</taxon>
        <taxon>Basidiomycota</taxon>
        <taxon>Agaricomycotina</taxon>
        <taxon>Agaricomycetes</taxon>
        <taxon>Agaricomycetidae</taxon>
        <taxon>Agaricales</taxon>
        <taxon>Marasmiineae</taxon>
        <taxon>Mycenaceae</taxon>
        <taxon>Favolaschia</taxon>
    </lineage>
</organism>
<gene>
    <name evidence="1" type="ORF">R3P38DRAFT_1028781</name>
</gene>
<comment type="caution">
    <text evidence="1">The sequence shown here is derived from an EMBL/GenBank/DDBJ whole genome shotgun (WGS) entry which is preliminary data.</text>
</comment>
<sequence length="211" mass="24323">MRAALQRLIAVLVDYIQNHHQASLPEILNSWETILSKVNTVRNVSREKGRKGLDRAIYKTFLKVTNDFLPPNYRELKDCLLDEAVLWEILRKPRRPGVPLLARKRGEGKEKVKSGFIMFVGGLWEDSKGMDKALPWLIDLFEPLVRIALEHQERNEDEEEPNVETGAGIEDEGKFFHHRMTMRYLLTFSRFDDAARTSPQTTVFISRSGSG</sequence>
<keyword evidence="2" id="KW-1185">Reference proteome</keyword>
<evidence type="ECO:0000313" key="1">
    <source>
        <dbReference type="EMBL" id="KAK7026200.1"/>
    </source>
</evidence>
<evidence type="ECO:0000313" key="2">
    <source>
        <dbReference type="Proteomes" id="UP001362999"/>
    </source>
</evidence>
<proteinExistence type="predicted"/>
<protein>
    <submittedName>
        <fullName evidence="1">Uncharacterized protein</fullName>
    </submittedName>
</protein>
<name>A0AAW0BIT9_9AGAR</name>